<dbReference type="Pfam" id="PF00395">
    <property type="entry name" value="SLH"/>
    <property type="match status" value="2"/>
</dbReference>
<dbReference type="AlphaFoldDB" id="A0A6N2YQ43"/>
<keyword evidence="1" id="KW-0677">Repeat</keyword>
<evidence type="ECO:0000256" key="2">
    <source>
        <dbReference type="SAM" id="SignalP"/>
    </source>
</evidence>
<feature type="domain" description="SLH" evidence="3">
    <location>
        <begin position="93"/>
        <end position="156"/>
    </location>
</feature>
<dbReference type="PROSITE" id="PS51272">
    <property type="entry name" value="SLH"/>
    <property type="match status" value="2"/>
</dbReference>
<feature type="domain" description="SLH" evidence="3">
    <location>
        <begin position="28"/>
        <end position="92"/>
    </location>
</feature>
<keyword evidence="2" id="KW-0732">Signal</keyword>
<sequence length="869" mass="90986">MRNLKRALSLVMAMAMLIGMMTIGASAVSASDFTDADEIVNTEAVSVLTTLNVINGKEDGSYFDPTGIVTRAEMAKMITVALHGGEEPVLGTKTNPSYSDIKGHWAESYIEYCTSVGIISGRGNGKFDPAATVTVAEAAKMLLTALGYDAAVFGLTGSDWQVNTDVQANNAKLYEGLPASVTTSDALTRDNAAQMLYNTLDAYIMEKTFDKVLSNGEISYSYKLSETKTMMSEKFGVVKVEGVVTENEFTEGSALKGKTTMTVTNGDVGSTKGEQSVFANGTQTFAVTSGADVVGKSVTLYVKPAKNTNAASKATVVGSAIINSNNTVYTTAKALVDNSSKSNDITKTLKAEGLKFDNSNDVTLYTNYADSTLSNPATSNLASLLNTKGVEAQYIDNNGDGIVDVVVKVIKAFGKVTVYSDAKDGSLSISKLGKYGADGLTSGAGLSTTDANEDVYDFANLGVAKNDYVFYYEVNGGMCYVEAAKSVTEDITATKGDSIYAGDTEYGTSDLASTTDLSAETGAQATLVSAVTLGEEAVLYLDAANSVVYVTDAETSSSYLMVTATALSIYKDSVTARVVFEDGTTGEIEVNKLDTTTVNNSTNASNVQGLLDNQKIGPNTTAKVYSYTKTSDNTYNLTTETTVVGTQDAVDITKGNPTVVSGQITANNATKFILGDEDGYSAYTGINNVSSKEDTSVFAVVGTNKVAKVLFAYGGTGAENADNYMYVLNKTPYVTSDGKNDVYTYTVIRNGEVTTIEGTSASVFSAAGLNKVTLKGDKANSASTSGALIVASGKATTAGDGVLAINNGTGYFYDENTVFILITGGGKDDVNTSASVDSIITEGGAQDTISILVDEDNTTTAQYVFIERG</sequence>
<protein>
    <submittedName>
        <fullName evidence="4">Cell surface protein</fullName>
    </submittedName>
</protein>
<dbReference type="EMBL" id="CACRUB010000014">
    <property type="protein sequence ID" value="VYT69115.1"/>
    <property type="molecule type" value="Genomic_DNA"/>
</dbReference>
<feature type="signal peptide" evidence="2">
    <location>
        <begin position="1"/>
        <end position="27"/>
    </location>
</feature>
<proteinExistence type="predicted"/>
<accession>A0A6N2YQ43</accession>
<evidence type="ECO:0000256" key="1">
    <source>
        <dbReference type="ARBA" id="ARBA00022737"/>
    </source>
</evidence>
<dbReference type="InterPro" id="IPR001119">
    <property type="entry name" value="SLH_dom"/>
</dbReference>
<evidence type="ECO:0000259" key="3">
    <source>
        <dbReference type="PROSITE" id="PS51272"/>
    </source>
</evidence>
<name>A0A6N2YQ43_FLAPL</name>
<organism evidence="4">
    <name type="scientific">Flavonifractor plautii</name>
    <name type="common">Fusobacterium plautii</name>
    <dbReference type="NCBI Taxonomy" id="292800"/>
    <lineage>
        <taxon>Bacteria</taxon>
        <taxon>Bacillati</taxon>
        <taxon>Bacillota</taxon>
        <taxon>Clostridia</taxon>
        <taxon>Eubacteriales</taxon>
        <taxon>Oscillospiraceae</taxon>
        <taxon>Flavonifractor</taxon>
    </lineage>
</organism>
<dbReference type="RefSeq" id="WP_421823134.1">
    <property type="nucleotide sequence ID" value="NZ_CACRUB010000014.1"/>
</dbReference>
<gene>
    <name evidence="4" type="ORF">FPLFYP42_00265</name>
</gene>
<evidence type="ECO:0000313" key="4">
    <source>
        <dbReference type="EMBL" id="VYT69115.1"/>
    </source>
</evidence>
<reference evidence="4" key="1">
    <citation type="submission" date="2019-11" db="EMBL/GenBank/DDBJ databases">
        <authorList>
            <person name="Feng L."/>
        </authorList>
    </citation>
    <scope>NUCLEOTIDE SEQUENCE</scope>
    <source>
        <strain evidence="4">FplautiiLFYP42</strain>
    </source>
</reference>
<feature type="chain" id="PRO_5026924899" evidence="2">
    <location>
        <begin position="28"/>
        <end position="869"/>
    </location>
</feature>